<dbReference type="InterPro" id="IPR013950">
    <property type="entry name" value="Mis14/Nsl1"/>
</dbReference>
<dbReference type="GO" id="GO:0000070">
    <property type="term" value="P:mitotic sister chromatid segregation"/>
    <property type="evidence" value="ECO:0007669"/>
    <property type="project" value="InterPro"/>
</dbReference>
<dbReference type="EMBL" id="CH408035">
    <property type="protein sequence ID" value="EAQ83235.1"/>
    <property type="molecule type" value="Genomic_DNA"/>
</dbReference>
<dbReference type="Proteomes" id="UP000001056">
    <property type="component" value="Unassembled WGS sequence"/>
</dbReference>
<organism evidence="1 2">
    <name type="scientific">Chaetomium globosum (strain ATCC 6205 / CBS 148.51 / DSM 1962 / NBRC 6347 / NRRL 1970)</name>
    <name type="common">Soil fungus</name>
    <dbReference type="NCBI Taxonomy" id="306901"/>
    <lineage>
        <taxon>Eukaryota</taxon>
        <taxon>Fungi</taxon>
        <taxon>Dikarya</taxon>
        <taxon>Ascomycota</taxon>
        <taxon>Pezizomycotina</taxon>
        <taxon>Sordariomycetes</taxon>
        <taxon>Sordariomycetidae</taxon>
        <taxon>Sordariales</taxon>
        <taxon>Chaetomiaceae</taxon>
        <taxon>Chaetomium</taxon>
    </lineage>
</organism>
<name>Q2GQW5_CHAGB</name>
<proteinExistence type="predicted"/>
<gene>
    <name evidence="1" type="ORF">CHGG_09639</name>
</gene>
<dbReference type="AlphaFoldDB" id="Q2GQW5"/>
<dbReference type="OrthoDB" id="2135762at2759"/>
<dbReference type="STRING" id="306901.Q2GQW5"/>
<evidence type="ECO:0000313" key="1">
    <source>
        <dbReference type="EMBL" id="EAQ83235.1"/>
    </source>
</evidence>
<sequence>MFLACITCGDASGVNSRTETRTTIERHLNPANRATVSRGNLTYLIEHVRRAAADSINAAFQPVDTGLRRARGPSCATASSNSINGLRYEYEPFDARKRDRIEALISEEEDLLRSIAQLKRRAPAAAASRWGEATRAGMAADEAGLAVAGQRVAEEGAVSGRRALEGMAPLERQDGVEGRFGEAVAGLGRLKRDLPPALTRMERTRVAQVSIKEGGRSGGGK</sequence>
<evidence type="ECO:0000313" key="2">
    <source>
        <dbReference type="Proteomes" id="UP000001056"/>
    </source>
</evidence>
<protein>
    <submittedName>
        <fullName evidence="1">Uncharacterized protein</fullName>
    </submittedName>
</protein>
<keyword evidence="2" id="KW-1185">Reference proteome</keyword>
<dbReference type="GeneID" id="4396121"/>
<reference evidence="2" key="1">
    <citation type="journal article" date="2015" name="Genome Announc.">
        <title>Draft genome sequence of the cellulolytic fungus Chaetomium globosum.</title>
        <authorList>
            <person name="Cuomo C.A."/>
            <person name="Untereiner W.A."/>
            <person name="Ma L.-J."/>
            <person name="Grabherr M."/>
            <person name="Birren B.W."/>
        </authorList>
    </citation>
    <scope>NUCLEOTIDE SEQUENCE [LARGE SCALE GENOMIC DNA]</scope>
    <source>
        <strain evidence="2">ATCC 6205 / CBS 148.51 / DSM 1962 / NBRC 6347 / NRRL 1970</strain>
    </source>
</reference>
<accession>Q2GQW5</accession>
<dbReference type="GO" id="GO:0000776">
    <property type="term" value="C:kinetochore"/>
    <property type="evidence" value="ECO:0007669"/>
    <property type="project" value="InterPro"/>
</dbReference>
<dbReference type="HOGENOM" id="CLU_070604_1_0_1"/>
<dbReference type="InParanoid" id="Q2GQW5"/>
<dbReference type="eggNOG" id="ENOG502SA1D">
    <property type="taxonomic scope" value="Eukaryota"/>
</dbReference>
<dbReference type="Pfam" id="PF08641">
    <property type="entry name" value="Mis14"/>
    <property type="match status" value="1"/>
</dbReference>
<dbReference type="VEuPathDB" id="FungiDB:CHGG_09639"/>
<dbReference type="RefSeq" id="XP_001227566.1">
    <property type="nucleotide sequence ID" value="XM_001227565.1"/>
</dbReference>